<protein>
    <submittedName>
        <fullName evidence="1">Uncharacterized protein</fullName>
    </submittedName>
</protein>
<evidence type="ECO:0000313" key="2">
    <source>
        <dbReference type="Proteomes" id="UP000004736"/>
    </source>
</evidence>
<dbReference type="EMBL" id="ACIM02000001">
    <property type="protein sequence ID" value="EEW97741.1"/>
    <property type="molecule type" value="Genomic_DNA"/>
</dbReference>
<accession>C9LQA5</accession>
<sequence>MRSSLFFKIFLHLLKYGRRGEKSGGTVSITLFRIERDKHINDTPETVVKEFGMNTGEMHRHFVDTA</sequence>
<dbReference type="Proteomes" id="UP000004736">
    <property type="component" value="Unassembled WGS sequence"/>
</dbReference>
<dbReference type="STRING" id="592028.GCWU000321_01737"/>
<proteinExistence type="predicted"/>
<name>C9LQA5_9FIRM</name>
<keyword evidence="2" id="KW-1185">Reference proteome</keyword>
<dbReference type="HOGENOM" id="CLU_2824168_0_0_9"/>
<reference evidence="1" key="1">
    <citation type="submission" date="2009-09" db="EMBL/GenBank/DDBJ databases">
        <authorList>
            <person name="Weinstock G."/>
            <person name="Sodergren E."/>
            <person name="Clifton S."/>
            <person name="Fulton L."/>
            <person name="Fulton B."/>
            <person name="Courtney L."/>
            <person name="Fronick C."/>
            <person name="Harrison M."/>
            <person name="Strong C."/>
            <person name="Farmer C."/>
            <person name="Delahaunty K."/>
            <person name="Markovic C."/>
            <person name="Hall O."/>
            <person name="Minx P."/>
            <person name="Tomlinson C."/>
            <person name="Mitreva M."/>
            <person name="Nelson J."/>
            <person name="Hou S."/>
            <person name="Wollam A."/>
            <person name="Pepin K.H."/>
            <person name="Johnson M."/>
            <person name="Bhonagiri V."/>
            <person name="Nash W.E."/>
            <person name="Warren W."/>
            <person name="Chinwalla A."/>
            <person name="Mardis E.R."/>
            <person name="Wilson R.K."/>
        </authorList>
    </citation>
    <scope>NUCLEOTIDE SEQUENCE [LARGE SCALE GENOMIC DNA]</scope>
    <source>
        <strain evidence="1">DSM 15470</strain>
    </source>
</reference>
<evidence type="ECO:0000313" key="1">
    <source>
        <dbReference type="EMBL" id="EEW97741.1"/>
    </source>
</evidence>
<comment type="caution">
    <text evidence="1">The sequence shown here is derived from an EMBL/GenBank/DDBJ whole genome shotgun (WGS) entry which is preliminary data.</text>
</comment>
<gene>
    <name evidence="1" type="ORF">GCWU000321_01737</name>
</gene>
<organism evidence="1 2">
    <name type="scientific">Dialister invisus DSM 15470</name>
    <dbReference type="NCBI Taxonomy" id="592028"/>
    <lineage>
        <taxon>Bacteria</taxon>
        <taxon>Bacillati</taxon>
        <taxon>Bacillota</taxon>
        <taxon>Negativicutes</taxon>
        <taxon>Veillonellales</taxon>
        <taxon>Veillonellaceae</taxon>
        <taxon>Dialister</taxon>
    </lineage>
</organism>
<dbReference type="AlphaFoldDB" id="C9LQA5"/>